<proteinExistence type="predicted"/>
<sequence length="29" mass="3493">LFFLAVFTVTKDLDRKSIRHEVTFFSYLV</sequence>
<dbReference type="AlphaFoldDB" id="X1IS60"/>
<accession>X1IS60</accession>
<name>X1IS60_9ZZZZ</name>
<reference evidence="1" key="1">
    <citation type="journal article" date="2014" name="Front. Microbiol.">
        <title>High frequency of phylogenetically diverse reductive dehalogenase-homologous genes in deep subseafloor sedimentary metagenomes.</title>
        <authorList>
            <person name="Kawai M."/>
            <person name="Futagami T."/>
            <person name="Toyoda A."/>
            <person name="Takaki Y."/>
            <person name="Nishi S."/>
            <person name="Hori S."/>
            <person name="Arai W."/>
            <person name="Tsubouchi T."/>
            <person name="Morono Y."/>
            <person name="Uchiyama I."/>
            <person name="Ito T."/>
            <person name="Fujiyama A."/>
            <person name="Inagaki F."/>
            <person name="Takami H."/>
        </authorList>
    </citation>
    <scope>NUCLEOTIDE SEQUENCE</scope>
    <source>
        <strain evidence="1">Expedition CK06-06</strain>
    </source>
</reference>
<gene>
    <name evidence="1" type="ORF">S03H2_37049</name>
</gene>
<protein>
    <submittedName>
        <fullName evidence="1">Uncharacterized protein</fullName>
    </submittedName>
</protein>
<dbReference type="EMBL" id="BARU01022774">
    <property type="protein sequence ID" value="GAH60378.1"/>
    <property type="molecule type" value="Genomic_DNA"/>
</dbReference>
<comment type="caution">
    <text evidence="1">The sequence shown here is derived from an EMBL/GenBank/DDBJ whole genome shotgun (WGS) entry which is preliminary data.</text>
</comment>
<organism evidence="1">
    <name type="scientific">marine sediment metagenome</name>
    <dbReference type="NCBI Taxonomy" id="412755"/>
    <lineage>
        <taxon>unclassified sequences</taxon>
        <taxon>metagenomes</taxon>
        <taxon>ecological metagenomes</taxon>
    </lineage>
</organism>
<feature type="non-terminal residue" evidence="1">
    <location>
        <position position="1"/>
    </location>
</feature>
<evidence type="ECO:0000313" key="1">
    <source>
        <dbReference type="EMBL" id="GAH60378.1"/>
    </source>
</evidence>